<comment type="caution">
    <text evidence="1">The sequence shown here is derived from an EMBL/GenBank/DDBJ whole genome shotgun (WGS) entry which is preliminary data.</text>
</comment>
<accession>A0A2T4UPP2</accession>
<dbReference type="Proteomes" id="UP000241085">
    <property type="component" value="Unassembled WGS sequence"/>
</dbReference>
<keyword evidence="2" id="KW-1185">Reference proteome</keyword>
<gene>
    <name evidence="1" type="ORF">C1I63_00560</name>
</gene>
<evidence type="ECO:0000313" key="1">
    <source>
        <dbReference type="EMBL" id="PTL71495.1"/>
    </source>
</evidence>
<dbReference type="PROSITE" id="PS51257">
    <property type="entry name" value="PROKAR_LIPOPROTEIN"/>
    <property type="match status" value="1"/>
</dbReference>
<proteinExistence type="predicted"/>
<reference evidence="1 2" key="1">
    <citation type="submission" date="2018-03" db="EMBL/GenBank/DDBJ databases">
        <title>Bacteriophage NCPPB3778 and a type I-E CRISPR drive the evolution of the US Biological Select Agent, Rathayibacter toxicus.</title>
        <authorList>
            <person name="Davis E.W.II."/>
            <person name="Tabima J.F."/>
            <person name="Weisberg A.J."/>
            <person name="Dantas Lopes L."/>
            <person name="Wiseman M.S."/>
            <person name="Wiseman M.S."/>
            <person name="Pupko T."/>
            <person name="Belcher M.S."/>
            <person name="Sechler A.J."/>
            <person name="Tancos M.A."/>
            <person name="Schroeder B.K."/>
            <person name="Murray T.D."/>
            <person name="Luster D.G."/>
            <person name="Schneider W.L."/>
            <person name="Rogers E."/>
            <person name="Andreote F.D."/>
            <person name="Grunwald N.J."/>
            <person name="Putnam M.L."/>
            <person name="Chang J.H."/>
        </authorList>
    </citation>
    <scope>NUCLEOTIDE SEQUENCE [LARGE SCALE GENOMIC DNA]</scope>
    <source>
        <strain evidence="1 2">DSM 15933</strain>
    </source>
</reference>
<protein>
    <submittedName>
        <fullName evidence="1">Uncharacterized protein</fullName>
    </submittedName>
</protein>
<name>A0A2T4UPP2_9MICO</name>
<sequence length="145" mass="14976">MPTSTARTRSATGLRRSGGAAALVLLAAALGGCALLSNEYSRQQIDVEEFADDRWTEWEPLSGLEVVSDEVCAGLVGCLQAVASEDLVVLKFDSASSAGDYVDGAGGSVHQIDPLVVDFRGTGLSTADQDAVLSTLSNINADSPD</sequence>
<dbReference type="EMBL" id="PZPL01000001">
    <property type="protein sequence ID" value="PTL71495.1"/>
    <property type="molecule type" value="Genomic_DNA"/>
</dbReference>
<dbReference type="RefSeq" id="WP_107573369.1">
    <property type="nucleotide sequence ID" value="NZ_PZPL01000001.1"/>
</dbReference>
<dbReference type="AlphaFoldDB" id="A0A2T4UPP2"/>
<organism evidence="1 2">
    <name type="scientific">Rathayibacter caricis DSM 15933</name>
    <dbReference type="NCBI Taxonomy" id="1328867"/>
    <lineage>
        <taxon>Bacteria</taxon>
        <taxon>Bacillati</taxon>
        <taxon>Actinomycetota</taxon>
        <taxon>Actinomycetes</taxon>
        <taxon>Micrococcales</taxon>
        <taxon>Microbacteriaceae</taxon>
        <taxon>Rathayibacter</taxon>
    </lineage>
</organism>
<evidence type="ECO:0000313" key="2">
    <source>
        <dbReference type="Proteomes" id="UP000241085"/>
    </source>
</evidence>